<dbReference type="EMBL" id="JABMIG020000046">
    <property type="protein sequence ID" value="KAL3798400.1"/>
    <property type="molecule type" value="Genomic_DNA"/>
</dbReference>
<protein>
    <recommendedName>
        <fullName evidence="5">F-box domain-containing protein</fullName>
    </recommendedName>
</protein>
<accession>A0ABD3QE28</accession>
<evidence type="ECO:0000256" key="2">
    <source>
        <dbReference type="SAM" id="MobiDB-lite"/>
    </source>
</evidence>
<sequence>MEHLLTQASTELSIRSQVEATLTALLHDVETAHALEQALHAHNVQHDLRERYDALRLRYEEREAVWEAERREKERLGVAFLEELVRWSARGVREERERRAMEMQLQRLMAEREEGAGMVGVEAEDTVDQEVGQASSVKEDDRNAETVVDEVGEKHDAATSDKQGPIEHATQDDTIYPHQFNEATLMTIFAFLDPLDVMNFAQINKAMFSRINELFGMGGSAGNSDSNEAAANVSTDATVSNASNVDVSTIRPPLPPTSAASAPVVAPSSASVTSMSSTPSTGAAPKTSPKLFAMPSPSIPSIVGGPSSGSSWLSRFGATADSTSAASTTPSTKNTPPTHARSPSSSSIGSTTVPSSDPEIKLNATMANSMAAKLTPAELSIILRMREKLQKCEADAARWRQEKEDAVAKLASVEAVKEFLVTKVRDAEARVEVQREEMEEVQRKNLVDQEVIVFLDEKVNRLEKEVKDVKSREASTKQEAADIVAKNEKKVRVLSDMLRFEREQMASNEKEWKNTKKVLVKEVKSCRAHIVSLEAELEG</sequence>
<feature type="compositionally biased region" description="Low complexity" evidence="2">
    <location>
        <begin position="322"/>
        <end position="356"/>
    </location>
</feature>
<reference evidence="3 4" key="1">
    <citation type="journal article" date="2020" name="G3 (Bethesda)">
        <title>Improved Reference Genome for Cyclotella cryptica CCMP332, a Model for Cell Wall Morphogenesis, Salinity Adaptation, and Lipid Production in Diatoms (Bacillariophyta).</title>
        <authorList>
            <person name="Roberts W.R."/>
            <person name="Downey K.M."/>
            <person name="Ruck E.C."/>
            <person name="Traller J.C."/>
            <person name="Alverson A.J."/>
        </authorList>
    </citation>
    <scope>NUCLEOTIDE SEQUENCE [LARGE SCALE GENOMIC DNA]</scope>
    <source>
        <strain evidence="3 4">CCMP332</strain>
    </source>
</reference>
<organism evidence="3 4">
    <name type="scientific">Cyclotella cryptica</name>
    <dbReference type="NCBI Taxonomy" id="29204"/>
    <lineage>
        <taxon>Eukaryota</taxon>
        <taxon>Sar</taxon>
        <taxon>Stramenopiles</taxon>
        <taxon>Ochrophyta</taxon>
        <taxon>Bacillariophyta</taxon>
        <taxon>Coscinodiscophyceae</taxon>
        <taxon>Thalassiosirophycidae</taxon>
        <taxon>Stephanodiscales</taxon>
        <taxon>Stephanodiscaceae</taxon>
        <taxon>Cyclotella</taxon>
    </lineage>
</organism>
<feature type="region of interest" description="Disordered" evidence="2">
    <location>
        <begin position="322"/>
        <end position="358"/>
    </location>
</feature>
<dbReference type="Proteomes" id="UP001516023">
    <property type="component" value="Unassembled WGS sequence"/>
</dbReference>
<name>A0ABD3QE28_9STRA</name>
<evidence type="ECO:0000313" key="4">
    <source>
        <dbReference type="Proteomes" id="UP001516023"/>
    </source>
</evidence>
<gene>
    <name evidence="3" type="ORF">HJC23_005053</name>
</gene>
<feature type="region of interest" description="Disordered" evidence="2">
    <location>
        <begin position="270"/>
        <end position="292"/>
    </location>
</feature>
<feature type="coiled-coil region" evidence="1">
    <location>
        <begin position="382"/>
        <end position="479"/>
    </location>
</feature>
<evidence type="ECO:0008006" key="5">
    <source>
        <dbReference type="Google" id="ProtNLM"/>
    </source>
</evidence>
<evidence type="ECO:0000313" key="3">
    <source>
        <dbReference type="EMBL" id="KAL3798400.1"/>
    </source>
</evidence>
<comment type="caution">
    <text evidence="3">The sequence shown here is derived from an EMBL/GenBank/DDBJ whole genome shotgun (WGS) entry which is preliminary data.</text>
</comment>
<keyword evidence="4" id="KW-1185">Reference proteome</keyword>
<dbReference type="AlphaFoldDB" id="A0ABD3QE28"/>
<feature type="compositionally biased region" description="Low complexity" evidence="2">
    <location>
        <begin position="270"/>
        <end position="281"/>
    </location>
</feature>
<evidence type="ECO:0000256" key="1">
    <source>
        <dbReference type="SAM" id="Coils"/>
    </source>
</evidence>
<proteinExistence type="predicted"/>
<keyword evidence="1" id="KW-0175">Coiled coil</keyword>